<feature type="compositionally biased region" description="Acidic residues" evidence="1">
    <location>
        <begin position="254"/>
        <end position="272"/>
    </location>
</feature>
<dbReference type="OMA" id="ENTKCAF"/>
<dbReference type="STRING" id="283909.R7U973"/>
<name>R7U973_CAPTE</name>
<dbReference type="EnsemblMetazoa" id="CapteT191180">
    <property type="protein sequence ID" value="CapteP191180"/>
    <property type="gene ID" value="CapteG191180"/>
</dbReference>
<reference evidence="4" key="1">
    <citation type="submission" date="2012-12" db="EMBL/GenBank/DDBJ databases">
        <authorList>
            <person name="Hellsten U."/>
            <person name="Grimwood J."/>
            <person name="Chapman J.A."/>
            <person name="Shapiro H."/>
            <person name="Aerts A."/>
            <person name="Otillar R.P."/>
            <person name="Terry A.Y."/>
            <person name="Boore J.L."/>
            <person name="Simakov O."/>
            <person name="Marletaz F."/>
            <person name="Cho S.-J."/>
            <person name="Edsinger-Gonzales E."/>
            <person name="Havlak P."/>
            <person name="Kuo D.-H."/>
            <person name="Larsson T."/>
            <person name="Lv J."/>
            <person name="Arendt D."/>
            <person name="Savage R."/>
            <person name="Osoegawa K."/>
            <person name="de Jong P."/>
            <person name="Lindberg D.R."/>
            <person name="Seaver E.C."/>
            <person name="Weisblat D.A."/>
            <person name="Putnam N.H."/>
            <person name="Grigoriev I.V."/>
            <person name="Rokhsar D.S."/>
        </authorList>
    </citation>
    <scope>NUCLEOTIDE SEQUENCE</scope>
    <source>
        <strain evidence="4">I ESC-2004</strain>
    </source>
</reference>
<dbReference type="AlphaFoldDB" id="R7U973"/>
<dbReference type="EMBL" id="KB303655">
    <property type="protein sequence ID" value="ELU02900.1"/>
    <property type="molecule type" value="Genomic_DNA"/>
</dbReference>
<dbReference type="EMBL" id="AMQN01008651">
    <property type="status" value="NOT_ANNOTATED_CDS"/>
    <property type="molecule type" value="Genomic_DNA"/>
</dbReference>
<sequence>MEQHEVYSRHHRRLLTQTKGVVELVLAALWRILLLPFEKFFVTAPNLKKKLDAIDREVALRKQANMPTTLAHEHPEVEVTRMDMERLEISIKGCQDQNVKVDDDDKSPTIIHSKEIPKLQSILKQRTLSESSCDDALSSSYGRQSSNISTDELTDSEESTDYSGGGRTRKKSVSFSEYVDKQTYKSNMSVTTMKASLRSKKRKARKREERIQKKTERIERRRRTSSGSFSENSSDEHVGNTDDFEVIDGKEVETASDDFEVIDPQEVIEGEVADDRTLVNKKDDSEERTNVVDVKKEERRKEEEEPLKEEEPTSMLSWKEGGEVPEEDKPKCAFDFTNSVMYDLDVD</sequence>
<feature type="compositionally biased region" description="Polar residues" evidence="1">
    <location>
        <begin position="141"/>
        <end position="151"/>
    </location>
</feature>
<evidence type="ECO:0000313" key="4">
    <source>
        <dbReference type="Proteomes" id="UP000014760"/>
    </source>
</evidence>
<evidence type="ECO:0000313" key="3">
    <source>
        <dbReference type="EnsemblMetazoa" id="CapteP191180"/>
    </source>
</evidence>
<feature type="compositionally biased region" description="Basic and acidic residues" evidence="1">
    <location>
        <begin position="206"/>
        <end position="219"/>
    </location>
</feature>
<feature type="region of interest" description="Disordered" evidence="1">
    <location>
        <begin position="189"/>
        <end position="331"/>
    </location>
</feature>
<feature type="compositionally biased region" description="Basic and acidic residues" evidence="1">
    <location>
        <begin position="273"/>
        <end position="303"/>
    </location>
</feature>
<evidence type="ECO:0000313" key="2">
    <source>
        <dbReference type="EMBL" id="ELU02900.1"/>
    </source>
</evidence>
<evidence type="ECO:0000256" key="1">
    <source>
        <dbReference type="SAM" id="MobiDB-lite"/>
    </source>
</evidence>
<accession>R7U973</accession>
<organism evidence="2">
    <name type="scientific">Capitella teleta</name>
    <name type="common">Polychaete worm</name>
    <dbReference type="NCBI Taxonomy" id="283909"/>
    <lineage>
        <taxon>Eukaryota</taxon>
        <taxon>Metazoa</taxon>
        <taxon>Spiralia</taxon>
        <taxon>Lophotrochozoa</taxon>
        <taxon>Annelida</taxon>
        <taxon>Polychaeta</taxon>
        <taxon>Sedentaria</taxon>
        <taxon>Scolecida</taxon>
        <taxon>Capitellidae</taxon>
        <taxon>Capitella</taxon>
    </lineage>
</organism>
<gene>
    <name evidence="2" type="ORF">CAPTEDRAFT_191180</name>
</gene>
<dbReference type="HOGENOM" id="CLU_799846_0_0_1"/>
<reference evidence="2 4" key="2">
    <citation type="journal article" date="2013" name="Nature">
        <title>Insights into bilaterian evolution from three spiralian genomes.</title>
        <authorList>
            <person name="Simakov O."/>
            <person name="Marletaz F."/>
            <person name="Cho S.J."/>
            <person name="Edsinger-Gonzales E."/>
            <person name="Havlak P."/>
            <person name="Hellsten U."/>
            <person name="Kuo D.H."/>
            <person name="Larsson T."/>
            <person name="Lv J."/>
            <person name="Arendt D."/>
            <person name="Savage R."/>
            <person name="Osoegawa K."/>
            <person name="de Jong P."/>
            <person name="Grimwood J."/>
            <person name="Chapman J.A."/>
            <person name="Shapiro H."/>
            <person name="Aerts A."/>
            <person name="Otillar R.P."/>
            <person name="Terry A.Y."/>
            <person name="Boore J.L."/>
            <person name="Grigoriev I.V."/>
            <person name="Lindberg D.R."/>
            <person name="Seaver E.C."/>
            <person name="Weisblat D.A."/>
            <person name="Putnam N.H."/>
            <person name="Rokhsar D.S."/>
        </authorList>
    </citation>
    <scope>NUCLEOTIDE SEQUENCE</scope>
    <source>
        <strain evidence="2 4">I ESC-2004</strain>
    </source>
</reference>
<keyword evidence="4" id="KW-1185">Reference proteome</keyword>
<proteinExistence type="predicted"/>
<feature type="region of interest" description="Disordered" evidence="1">
    <location>
        <begin position="133"/>
        <end position="173"/>
    </location>
</feature>
<protein>
    <submittedName>
        <fullName evidence="2 3">Uncharacterized protein</fullName>
    </submittedName>
</protein>
<reference evidence="3" key="3">
    <citation type="submission" date="2015-06" db="UniProtKB">
        <authorList>
            <consortium name="EnsemblMetazoa"/>
        </authorList>
    </citation>
    <scope>IDENTIFICATION</scope>
</reference>
<dbReference type="Proteomes" id="UP000014760">
    <property type="component" value="Unassembled WGS sequence"/>
</dbReference>